<gene>
    <name evidence="2" type="ORF">ISG29_04345</name>
</gene>
<proteinExistence type="predicted"/>
<accession>A0A930UZD6</accession>
<reference evidence="2" key="1">
    <citation type="submission" date="2020-11" db="EMBL/GenBank/DDBJ databases">
        <title>Nocardioides sp. CBS4Y-1, whole genome shotgun sequence.</title>
        <authorList>
            <person name="Tuo L."/>
        </authorList>
    </citation>
    <scope>NUCLEOTIDE SEQUENCE</scope>
    <source>
        <strain evidence="2">CBS4Y-1</strain>
    </source>
</reference>
<dbReference type="RefSeq" id="WP_194502074.1">
    <property type="nucleotide sequence ID" value="NZ_JADIVZ010000001.1"/>
</dbReference>
<evidence type="ECO:0008006" key="4">
    <source>
        <dbReference type="Google" id="ProtNLM"/>
    </source>
</evidence>
<feature type="region of interest" description="Disordered" evidence="1">
    <location>
        <begin position="50"/>
        <end position="70"/>
    </location>
</feature>
<dbReference type="AlphaFoldDB" id="A0A930UZD6"/>
<sequence>MADGSPDEFWYCVKHHRVESGEDLCKIKHRLGPYKTHGEAERALETAQARNEAWEESDREWDAGSEAGDD</sequence>
<protein>
    <recommendedName>
        <fullName evidence="4">SPOR domain-containing protein</fullName>
    </recommendedName>
</protein>
<comment type="caution">
    <text evidence="2">The sequence shown here is derived from an EMBL/GenBank/DDBJ whole genome shotgun (WGS) entry which is preliminary data.</text>
</comment>
<evidence type="ECO:0000313" key="3">
    <source>
        <dbReference type="Proteomes" id="UP000656804"/>
    </source>
</evidence>
<evidence type="ECO:0000313" key="2">
    <source>
        <dbReference type="EMBL" id="MBF4160907.1"/>
    </source>
</evidence>
<dbReference type="EMBL" id="JADIVZ010000001">
    <property type="protein sequence ID" value="MBF4160907.1"/>
    <property type="molecule type" value="Genomic_DNA"/>
</dbReference>
<name>A0A930UZD6_9ACTN</name>
<keyword evidence="3" id="KW-1185">Reference proteome</keyword>
<organism evidence="2 3">
    <name type="scientific">Nocardioides acrostichi</name>
    <dbReference type="NCBI Taxonomy" id="2784339"/>
    <lineage>
        <taxon>Bacteria</taxon>
        <taxon>Bacillati</taxon>
        <taxon>Actinomycetota</taxon>
        <taxon>Actinomycetes</taxon>
        <taxon>Propionibacteriales</taxon>
        <taxon>Nocardioidaceae</taxon>
        <taxon>Nocardioides</taxon>
    </lineage>
</organism>
<dbReference type="Proteomes" id="UP000656804">
    <property type="component" value="Unassembled WGS sequence"/>
</dbReference>
<evidence type="ECO:0000256" key="1">
    <source>
        <dbReference type="SAM" id="MobiDB-lite"/>
    </source>
</evidence>